<name>A0ABY3PBF6_9STAP</name>
<dbReference type="EMBL" id="CP086654">
    <property type="protein sequence ID" value="UEX89652.1"/>
    <property type="molecule type" value="Genomic_DNA"/>
</dbReference>
<gene>
    <name evidence="2" type="ORF">LN051_08745</name>
</gene>
<dbReference type="RefSeq" id="WP_229292158.1">
    <property type="nucleotide sequence ID" value="NZ_CP086654.1"/>
</dbReference>
<dbReference type="Gene3D" id="3.40.630.30">
    <property type="match status" value="1"/>
</dbReference>
<keyword evidence="3" id="KW-1185">Reference proteome</keyword>
<dbReference type="InterPro" id="IPR016181">
    <property type="entry name" value="Acyl_CoA_acyltransferase"/>
</dbReference>
<evidence type="ECO:0000313" key="3">
    <source>
        <dbReference type="Proteomes" id="UP001197626"/>
    </source>
</evidence>
<dbReference type="Pfam" id="PF13420">
    <property type="entry name" value="Acetyltransf_4"/>
    <property type="match status" value="1"/>
</dbReference>
<evidence type="ECO:0000259" key="1">
    <source>
        <dbReference type="PROSITE" id="PS51186"/>
    </source>
</evidence>
<dbReference type="Proteomes" id="UP001197626">
    <property type="component" value="Chromosome"/>
</dbReference>
<dbReference type="SUPFAM" id="SSF55729">
    <property type="entry name" value="Acyl-CoA N-acyltransferases (Nat)"/>
    <property type="match status" value="1"/>
</dbReference>
<dbReference type="PANTHER" id="PTHR43072:SF60">
    <property type="entry name" value="L-2,4-DIAMINOBUTYRIC ACID ACETYLTRANSFERASE"/>
    <property type="match status" value="1"/>
</dbReference>
<feature type="domain" description="N-acetyltransferase" evidence="1">
    <location>
        <begin position="1"/>
        <end position="167"/>
    </location>
</feature>
<dbReference type="CDD" id="cd04301">
    <property type="entry name" value="NAT_SF"/>
    <property type="match status" value="1"/>
</dbReference>
<protein>
    <submittedName>
        <fullName evidence="2">GNAT family N-acetyltransferase</fullName>
    </submittedName>
</protein>
<reference evidence="2 3" key="1">
    <citation type="journal article" date="2022" name="Pathogens">
        <title>Staphylococcus ratti sp. nov. Isolated from a Lab Rat.</title>
        <authorList>
            <person name="Kovarovic V."/>
            <person name="Sedlacek I."/>
            <person name="Petras P."/>
            <person name="Kralova S."/>
            <person name="Maslanova I."/>
            <person name="Svec P."/>
            <person name="Neumann-Schaal M."/>
            <person name="Botka T."/>
            <person name="Gelbicova T."/>
            <person name="Stankova E."/>
            <person name="Doskar J."/>
            <person name="Pantucek R."/>
        </authorList>
    </citation>
    <scope>NUCLEOTIDE SEQUENCE [LARGE SCALE GENOMIC DNA]</scope>
    <source>
        <strain evidence="2 3">CCM 9025</strain>
    </source>
</reference>
<dbReference type="PANTHER" id="PTHR43072">
    <property type="entry name" value="N-ACETYLTRANSFERASE"/>
    <property type="match status" value="1"/>
</dbReference>
<dbReference type="InterPro" id="IPR000182">
    <property type="entry name" value="GNAT_dom"/>
</dbReference>
<accession>A0ABY3PBF6</accession>
<organism evidence="2 3">
    <name type="scientific">Staphylococcus ratti</name>
    <dbReference type="NCBI Taxonomy" id="2892440"/>
    <lineage>
        <taxon>Bacteria</taxon>
        <taxon>Bacillati</taxon>
        <taxon>Bacillota</taxon>
        <taxon>Bacilli</taxon>
        <taxon>Bacillales</taxon>
        <taxon>Staphylococcaceae</taxon>
        <taxon>Staphylococcus</taxon>
    </lineage>
</organism>
<sequence>MIKVLNDRHAKAFYQLTCEAFRLHPSAFVHEINERTDYTEQDIAQLLHPDYHHHQIFFGAFEDEMLIGFVQLNFFPYTSKSHKATIQGLFVKPDYRGKTVGRQLMKYLIQYAKQHNIEQLILGVASNNIAAKVFCGHLGFEFLGLESHARKYENTYIDEHWLIHYMDNDPI</sequence>
<dbReference type="PROSITE" id="PS51186">
    <property type="entry name" value="GNAT"/>
    <property type="match status" value="1"/>
</dbReference>
<evidence type="ECO:0000313" key="2">
    <source>
        <dbReference type="EMBL" id="UEX89652.1"/>
    </source>
</evidence>
<proteinExistence type="predicted"/>